<sequence>MSALIEQVAAHWEFVSPLLRKPRSEEDYDRLASALDELLALVGEDETHPLMSLVDIIGEWIEAWDQQHRPIPKASGVEALRYLMREHGMSQSDLPGVGTQSVVSEVLSGKRQLNLRQIRWLAGRFGVSVETFI</sequence>
<evidence type="ECO:0000313" key="3">
    <source>
        <dbReference type="Proteomes" id="UP000076083"/>
    </source>
</evidence>
<dbReference type="GO" id="GO:0006355">
    <property type="term" value="P:regulation of DNA-templated transcription"/>
    <property type="evidence" value="ECO:0007669"/>
    <property type="project" value="InterPro"/>
</dbReference>
<dbReference type="PANTHER" id="PTHR40455">
    <property type="entry name" value="ANTITOXIN HIGA"/>
    <property type="match status" value="1"/>
</dbReference>
<dbReference type="PROSITE" id="PS50943">
    <property type="entry name" value="HTH_CROC1"/>
    <property type="match status" value="1"/>
</dbReference>
<dbReference type="SUPFAM" id="SSF47413">
    <property type="entry name" value="lambda repressor-like DNA-binding domains"/>
    <property type="match status" value="1"/>
</dbReference>
<accession>A0A159ZY95</accession>
<dbReference type="AlphaFoldDB" id="A0A159ZY95"/>
<dbReference type="InterPro" id="IPR001387">
    <property type="entry name" value="Cro/C1-type_HTH"/>
</dbReference>
<dbReference type="PANTHER" id="PTHR40455:SF1">
    <property type="entry name" value="ANTITOXIN HIGA"/>
    <property type="match status" value="1"/>
</dbReference>
<dbReference type="SMART" id="SM00530">
    <property type="entry name" value="HTH_XRE"/>
    <property type="match status" value="1"/>
</dbReference>
<dbReference type="GO" id="GO:0001046">
    <property type="term" value="F:core promoter sequence-specific DNA binding"/>
    <property type="evidence" value="ECO:0007669"/>
    <property type="project" value="TreeGrafter"/>
</dbReference>
<gene>
    <name evidence="2" type="ORF">TK06_18475</name>
</gene>
<name>A0A159ZY95_PSEFL</name>
<evidence type="ECO:0000313" key="2">
    <source>
        <dbReference type="EMBL" id="AMZ72996.1"/>
    </source>
</evidence>
<reference evidence="2 3" key="2">
    <citation type="journal article" date="2018" name="Nature">
        <title>Mutant phenotypes for thousands of bacterial genes of unknown function.</title>
        <authorList>
            <person name="Price M.N."/>
            <person name="Wetmore K.M."/>
            <person name="Waters R.J."/>
            <person name="Callaghan M."/>
            <person name="Ray J."/>
            <person name="Liu H."/>
            <person name="Kuehl J.V."/>
            <person name="Melnyk R.A."/>
            <person name="Lamson J.S."/>
            <person name="Suh Y."/>
            <person name="Carlson H.K."/>
            <person name="Esquivel Z."/>
            <person name="Sadeeshkumar H."/>
            <person name="Chakraborty R."/>
            <person name="Zane G.M."/>
            <person name="Rubin B.E."/>
            <person name="Wall J.D."/>
            <person name="Visel A."/>
            <person name="Bristow J."/>
            <person name="Blow M.J."/>
            <person name="Arkin A.P."/>
            <person name="Deutschbauer A.M."/>
        </authorList>
    </citation>
    <scope>NUCLEOTIDE SEQUENCE [LARGE SCALE GENOMIC DNA]</scope>
    <source>
        <strain evidence="2 3">FW300-N2E2</strain>
    </source>
</reference>
<dbReference type="EMBL" id="CP015225">
    <property type="protein sequence ID" value="AMZ72996.1"/>
    <property type="molecule type" value="Genomic_DNA"/>
</dbReference>
<proteinExistence type="predicted"/>
<dbReference type="CDD" id="cd00093">
    <property type="entry name" value="HTH_XRE"/>
    <property type="match status" value="1"/>
</dbReference>
<feature type="domain" description="HTH cro/C1-type" evidence="1">
    <location>
        <begin position="80"/>
        <end position="132"/>
    </location>
</feature>
<dbReference type="Proteomes" id="UP000076083">
    <property type="component" value="Chromosome"/>
</dbReference>
<dbReference type="InterPro" id="IPR010982">
    <property type="entry name" value="Lambda_DNA-bd_dom_sf"/>
</dbReference>
<reference evidence="3" key="1">
    <citation type="submission" date="2016-04" db="EMBL/GenBank/DDBJ databases">
        <authorList>
            <person name="Ray J."/>
            <person name="Price M."/>
            <person name="Deutschbauer A."/>
        </authorList>
    </citation>
    <scope>NUCLEOTIDE SEQUENCE [LARGE SCALE GENOMIC DNA]</scope>
    <source>
        <strain evidence="3">FW300-N2E2</strain>
    </source>
</reference>
<organism evidence="2 3">
    <name type="scientific">Pseudomonas fluorescens</name>
    <dbReference type="NCBI Taxonomy" id="294"/>
    <lineage>
        <taxon>Bacteria</taxon>
        <taxon>Pseudomonadati</taxon>
        <taxon>Pseudomonadota</taxon>
        <taxon>Gammaproteobacteria</taxon>
        <taxon>Pseudomonadales</taxon>
        <taxon>Pseudomonadaceae</taxon>
        <taxon>Pseudomonas</taxon>
    </lineage>
</organism>
<dbReference type="InterPro" id="IPR039060">
    <property type="entry name" value="Antitox_HigA"/>
</dbReference>
<dbReference type="Gene3D" id="1.10.260.40">
    <property type="entry name" value="lambda repressor-like DNA-binding domains"/>
    <property type="match status" value="1"/>
</dbReference>
<evidence type="ECO:0000259" key="1">
    <source>
        <dbReference type="PROSITE" id="PS50943"/>
    </source>
</evidence>
<protein>
    <submittedName>
        <fullName evidence="2">Transcriptional regulator</fullName>
    </submittedName>
</protein>
<dbReference type="RefSeq" id="WP_063323250.1">
    <property type="nucleotide sequence ID" value="NZ_CP015225.1"/>
</dbReference>